<protein>
    <submittedName>
        <fullName evidence="1">Uncharacterized protein</fullName>
    </submittedName>
</protein>
<dbReference type="AlphaFoldDB" id="A0A8T2IRV2"/>
<comment type="caution">
    <text evidence="1">The sequence shown here is derived from an EMBL/GenBank/DDBJ whole genome shotgun (WGS) entry which is preliminary data.</text>
</comment>
<accession>A0A8T2IRV2</accession>
<keyword evidence="2" id="KW-1185">Reference proteome</keyword>
<dbReference type="Proteomes" id="UP000812440">
    <property type="component" value="Chromosome 9"/>
</dbReference>
<gene>
    <name evidence="1" type="ORF">GDO86_017475</name>
</gene>
<evidence type="ECO:0000313" key="2">
    <source>
        <dbReference type="Proteomes" id="UP000812440"/>
    </source>
</evidence>
<evidence type="ECO:0000313" key="1">
    <source>
        <dbReference type="EMBL" id="KAG8433201.1"/>
    </source>
</evidence>
<sequence>MEIAFDPIHFLLPVETPFLFLLLVGPISLLSQLFTAKQCHVFPRLSTHHMTFKKSLPYISLCGVKVDLQNVREFPSPLSSLKYGCLGYLNQCLFTLGAFCFHVNSDINS</sequence>
<reference evidence="1" key="1">
    <citation type="thesis" date="2020" institute="ProQuest LLC" country="789 East Eisenhower Parkway, Ann Arbor, MI, USA">
        <title>Comparative Genomics and Chromosome Evolution.</title>
        <authorList>
            <person name="Mudd A.B."/>
        </authorList>
    </citation>
    <scope>NUCLEOTIDE SEQUENCE</scope>
    <source>
        <strain evidence="1">Female2</strain>
        <tissue evidence="1">Blood</tissue>
    </source>
</reference>
<name>A0A8T2IRV2_9PIPI</name>
<organism evidence="1 2">
    <name type="scientific">Hymenochirus boettgeri</name>
    <name type="common">Congo dwarf clawed frog</name>
    <dbReference type="NCBI Taxonomy" id="247094"/>
    <lineage>
        <taxon>Eukaryota</taxon>
        <taxon>Metazoa</taxon>
        <taxon>Chordata</taxon>
        <taxon>Craniata</taxon>
        <taxon>Vertebrata</taxon>
        <taxon>Euteleostomi</taxon>
        <taxon>Amphibia</taxon>
        <taxon>Batrachia</taxon>
        <taxon>Anura</taxon>
        <taxon>Pipoidea</taxon>
        <taxon>Pipidae</taxon>
        <taxon>Pipinae</taxon>
        <taxon>Hymenochirus</taxon>
    </lineage>
</organism>
<proteinExistence type="predicted"/>
<dbReference type="EMBL" id="JAACNH010000009">
    <property type="protein sequence ID" value="KAG8433201.1"/>
    <property type="molecule type" value="Genomic_DNA"/>
</dbReference>